<accession>A0AAU9J1L9</accession>
<dbReference type="InterPro" id="IPR036915">
    <property type="entry name" value="Cyclin-like_sf"/>
</dbReference>
<sequence length="252" mass="29292">MRLFSEQECRQGVGLPFEIQQKLRSGDFAFVTEMGRNLQLDEQVLCTANYMINVFFTRRSYLNYDRHIVSTSALILSCKLHNFKRQNKRIYPIAFVSYYHNIIHSKLHTNSDRQPPVFDENLKAEYLSKIFKAEFKLMKTLEFDMEIDLPIYYLDLIIDKLYAGVEDRAIFLTMARVMANESMRTIAPLCIRALAVAVASVVLAGVICNMPRPQQLIRIPNPEEWWTNVSPDLQLSEITQAMRIIMEALTLK</sequence>
<dbReference type="InterPro" id="IPR013763">
    <property type="entry name" value="Cyclin-like_dom"/>
</dbReference>
<dbReference type="SMART" id="SM00385">
    <property type="entry name" value="CYCLIN"/>
    <property type="match status" value="1"/>
</dbReference>
<proteinExistence type="inferred from homology"/>
<evidence type="ECO:0000259" key="3">
    <source>
        <dbReference type="SMART" id="SM00385"/>
    </source>
</evidence>
<evidence type="ECO:0000256" key="1">
    <source>
        <dbReference type="RuleBase" id="RU000383"/>
    </source>
</evidence>
<dbReference type="GO" id="GO:0006357">
    <property type="term" value="P:regulation of transcription by RNA polymerase II"/>
    <property type="evidence" value="ECO:0007669"/>
    <property type="project" value="InterPro"/>
</dbReference>
<evidence type="ECO:0000313" key="5">
    <source>
        <dbReference type="Proteomes" id="UP001162131"/>
    </source>
</evidence>
<feature type="transmembrane region" description="Helical" evidence="2">
    <location>
        <begin position="186"/>
        <end position="208"/>
    </location>
</feature>
<dbReference type="SUPFAM" id="SSF47954">
    <property type="entry name" value="Cyclin-like"/>
    <property type="match status" value="2"/>
</dbReference>
<gene>
    <name evidence="4" type="ORF">BSTOLATCC_MIC14406</name>
</gene>
<evidence type="ECO:0000256" key="2">
    <source>
        <dbReference type="SAM" id="Phobius"/>
    </source>
</evidence>
<dbReference type="EMBL" id="CAJZBQ010000014">
    <property type="protein sequence ID" value="CAG9315656.1"/>
    <property type="molecule type" value="Genomic_DNA"/>
</dbReference>
<dbReference type="AlphaFoldDB" id="A0AAU9J1L9"/>
<comment type="similarity">
    <text evidence="1">Belongs to the cyclin family.</text>
</comment>
<keyword evidence="2" id="KW-1133">Transmembrane helix</keyword>
<name>A0AAU9J1L9_9CILI</name>
<reference evidence="4" key="1">
    <citation type="submission" date="2021-09" db="EMBL/GenBank/DDBJ databases">
        <authorList>
            <consortium name="AG Swart"/>
            <person name="Singh M."/>
            <person name="Singh A."/>
            <person name="Seah K."/>
            <person name="Emmerich C."/>
        </authorList>
    </citation>
    <scope>NUCLEOTIDE SEQUENCE</scope>
    <source>
        <strain evidence="4">ATCC30299</strain>
    </source>
</reference>
<dbReference type="Gene3D" id="1.10.472.10">
    <property type="entry name" value="Cyclin-like"/>
    <property type="match status" value="2"/>
</dbReference>
<comment type="caution">
    <text evidence="4">The sequence shown here is derived from an EMBL/GenBank/DDBJ whole genome shotgun (WGS) entry which is preliminary data.</text>
</comment>
<keyword evidence="5" id="KW-1185">Reference proteome</keyword>
<evidence type="ECO:0000313" key="4">
    <source>
        <dbReference type="EMBL" id="CAG9315656.1"/>
    </source>
</evidence>
<protein>
    <recommendedName>
        <fullName evidence="3">Cyclin-like domain-containing protein</fullName>
    </recommendedName>
</protein>
<organism evidence="4 5">
    <name type="scientific">Blepharisma stoltei</name>
    <dbReference type="NCBI Taxonomy" id="1481888"/>
    <lineage>
        <taxon>Eukaryota</taxon>
        <taxon>Sar</taxon>
        <taxon>Alveolata</taxon>
        <taxon>Ciliophora</taxon>
        <taxon>Postciliodesmatophora</taxon>
        <taxon>Heterotrichea</taxon>
        <taxon>Heterotrichida</taxon>
        <taxon>Blepharismidae</taxon>
        <taxon>Blepharisma</taxon>
    </lineage>
</organism>
<keyword evidence="2" id="KW-0812">Transmembrane</keyword>
<dbReference type="InterPro" id="IPR043198">
    <property type="entry name" value="Cyclin/Ssn8"/>
</dbReference>
<dbReference type="PANTHER" id="PTHR10026">
    <property type="entry name" value="CYCLIN"/>
    <property type="match status" value="1"/>
</dbReference>
<dbReference type="InterPro" id="IPR006671">
    <property type="entry name" value="Cyclin_N"/>
</dbReference>
<feature type="domain" description="Cyclin-like" evidence="3">
    <location>
        <begin position="29"/>
        <end position="139"/>
    </location>
</feature>
<dbReference type="Proteomes" id="UP001162131">
    <property type="component" value="Unassembled WGS sequence"/>
</dbReference>
<keyword evidence="1" id="KW-0195">Cyclin</keyword>
<dbReference type="Pfam" id="PF00134">
    <property type="entry name" value="Cyclin_N"/>
    <property type="match status" value="1"/>
</dbReference>
<dbReference type="GO" id="GO:0016538">
    <property type="term" value="F:cyclin-dependent protein serine/threonine kinase regulator activity"/>
    <property type="evidence" value="ECO:0007669"/>
    <property type="project" value="InterPro"/>
</dbReference>
<keyword evidence="2" id="KW-0472">Membrane</keyword>